<evidence type="ECO:0000313" key="16">
    <source>
        <dbReference type="Proteomes" id="UP000016562"/>
    </source>
</evidence>
<dbReference type="NCBIfam" id="TIGR01469">
    <property type="entry name" value="cobA_cysG_Cterm"/>
    <property type="match status" value="1"/>
</dbReference>
<dbReference type="PANTHER" id="PTHR45790:SF1">
    <property type="entry name" value="SIROHEME SYNTHASE"/>
    <property type="match status" value="1"/>
</dbReference>
<dbReference type="OrthoDB" id="9815856at2"/>
<dbReference type="STRING" id="1219080.VEZ01S_20_01040"/>
<dbReference type="GO" id="GO:0004851">
    <property type="term" value="F:uroporphyrin-III C-methyltransferase activity"/>
    <property type="evidence" value="ECO:0007669"/>
    <property type="project" value="UniProtKB-EC"/>
</dbReference>
<dbReference type="NCBIfam" id="NF004790">
    <property type="entry name" value="PRK06136.1"/>
    <property type="match status" value="1"/>
</dbReference>
<evidence type="ECO:0000256" key="11">
    <source>
        <dbReference type="ARBA" id="ARBA00025705"/>
    </source>
</evidence>
<evidence type="ECO:0000256" key="8">
    <source>
        <dbReference type="ARBA" id="ARBA00023239"/>
    </source>
</evidence>
<dbReference type="GO" id="GO:0016829">
    <property type="term" value="F:lyase activity"/>
    <property type="evidence" value="ECO:0007669"/>
    <property type="project" value="UniProtKB-KW"/>
</dbReference>
<dbReference type="SUPFAM" id="SSF53790">
    <property type="entry name" value="Tetrapyrrole methylase"/>
    <property type="match status" value="1"/>
</dbReference>
<evidence type="ECO:0000256" key="3">
    <source>
        <dbReference type="ARBA" id="ARBA00022573"/>
    </source>
</evidence>
<evidence type="ECO:0000313" key="15">
    <source>
        <dbReference type="EMBL" id="GAD79831.1"/>
    </source>
</evidence>
<gene>
    <name evidence="15" type="ORF">VEZ01S_20_01040</name>
</gene>
<dbReference type="InterPro" id="IPR014776">
    <property type="entry name" value="4pyrrole_Mease_sub2"/>
</dbReference>
<protein>
    <recommendedName>
        <fullName evidence="2">uroporphyrinogen-III C-methyltransferase</fullName>
        <ecNumber evidence="2">2.1.1.107</ecNumber>
    </recommendedName>
</protein>
<organism evidence="15 16">
    <name type="scientific">Vibrio ezurae NBRC 102218</name>
    <dbReference type="NCBI Taxonomy" id="1219080"/>
    <lineage>
        <taxon>Bacteria</taxon>
        <taxon>Pseudomonadati</taxon>
        <taxon>Pseudomonadota</taxon>
        <taxon>Gammaproteobacteria</taxon>
        <taxon>Vibrionales</taxon>
        <taxon>Vibrionaceae</taxon>
        <taxon>Vibrio</taxon>
    </lineage>
</organism>
<keyword evidence="8" id="KW-0456">Lyase</keyword>
<keyword evidence="9" id="KW-0627">Porphyrin biosynthesis</keyword>
<comment type="pathway">
    <text evidence="12">Cofactor biosynthesis; adenosylcobalamin biosynthesis; precorrin-2 from uroporphyrinogen III: step 1/1.</text>
</comment>
<evidence type="ECO:0000259" key="14">
    <source>
        <dbReference type="Pfam" id="PF00590"/>
    </source>
</evidence>
<dbReference type="Proteomes" id="UP000016562">
    <property type="component" value="Unassembled WGS sequence"/>
</dbReference>
<dbReference type="EMBL" id="BATM01000020">
    <property type="protein sequence ID" value="GAD79831.1"/>
    <property type="molecule type" value="Genomic_DNA"/>
</dbReference>
<dbReference type="PROSITE" id="PS00840">
    <property type="entry name" value="SUMT_2"/>
    <property type="match status" value="1"/>
</dbReference>
<dbReference type="AlphaFoldDB" id="U3AIW3"/>
<evidence type="ECO:0000256" key="7">
    <source>
        <dbReference type="ARBA" id="ARBA00023002"/>
    </source>
</evidence>
<dbReference type="InterPro" id="IPR050161">
    <property type="entry name" value="Siro_Cobalamin_biosynth"/>
</dbReference>
<sequence>MTLKSTQSPTHPCGFVSLVGAGPGDPDLLTVKALRLIQNAEVVVYDRLVSDEIMALVNSEAERIYVGKRLNHHCVAQDQINQVLVEQAQQNKQVVRLKGGDPFIFGRGGEELEKLASEHIPFEVVPGITAAAGCTAYAGIPLTHRDHAQSVHFITGHLKKEGMDIDWASLSKGNTTLVFYMGLKESPNIQQKLISAGLCQQTSIAIIERGTTSQQRVLTGELSQLSSLAKQAVSPSLIVVGSVTSLHSQLSWFR</sequence>
<keyword evidence="10" id="KW-0511">Multifunctional enzyme</keyword>
<dbReference type="GO" id="GO:0032259">
    <property type="term" value="P:methylation"/>
    <property type="evidence" value="ECO:0007669"/>
    <property type="project" value="UniProtKB-KW"/>
</dbReference>
<comment type="pathway">
    <text evidence="11">Porphyrin-containing compound metabolism; siroheme biosynthesis; precorrin-2 from uroporphyrinogen III: step 1/1.</text>
</comment>
<comment type="similarity">
    <text evidence="1 13">Belongs to the precorrin methyltransferase family.</text>
</comment>
<dbReference type="UniPathway" id="UPA00262">
    <property type="reaction ID" value="UER00211"/>
</dbReference>
<name>U3AIW3_9VIBR</name>
<keyword evidence="16" id="KW-1185">Reference proteome</keyword>
<dbReference type="FunFam" id="3.40.1010.10:FF:000001">
    <property type="entry name" value="Siroheme synthase"/>
    <property type="match status" value="1"/>
</dbReference>
<dbReference type="RefSeq" id="WP_021713539.1">
    <property type="nucleotide sequence ID" value="NZ_BATM01000020.1"/>
</dbReference>
<accession>U3AIW3</accession>
<dbReference type="InterPro" id="IPR003043">
    <property type="entry name" value="Uropor_MeTrfase_CS"/>
</dbReference>
<evidence type="ECO:0000256" key="2">
    <source>
        <dbReference type="ARBA" id="ARBA00012162"/>
    </source>
</evidence>
<dbReference type="GO" id="GO:0016491">
    <property type="term" value="F:oxidoreductase activity"/>
    <property type="evidence" value="ECO:0007669"/>
    <property type="project" value="UniProtKB-KW"/>
</dbReference>
<dbReference type="Pfam" id="PF00590">
    <property type="entry name" value="TP_methylase"/>
    <property type="match status" value="1"/>
</dbReference>
<keyword evidence="5 13" id="KW-0808">Transferase</keyword>
<evidence type="ECO:0000256" key="10">
    <source>
        <dbReference type="ARBA" id="ARBA00023268"/>
    </source>
</evidence>
<dbReference type="Gene3D" id="3.40.1010.10">
    <property type="entry name" value="Cobalt-precorrin-4 Transmethylase, Domain 1"/>
    <property type="match status" value="1"/>
</dbReference>
<evidence type="ECO:0000256" key="9">
    <source>
        <dbReference type="ARBA" id="ARBA00023244"/>
    </source>
</evidence>
<dbReference type="eggNOG" id="COG0007">
    <property type="taxonomic scope" value="Bacteria"/>
</dbReference>
<feature type="domain" description="Tetrapyrrole methylase" evidence="14">
    <location>
        <begin position="16"/>
        <end position="225"/>
    </location>
</feature>
<dbReference type="PANTHER" id="PTHR45790">
    <property type="entry name" value="SIROHEME SYNTHASE-RELATED"/>
    <property type="match status" value="1"/>
</dbReference>
<dbReference type="PROSITE" id="PS00839">
    <property type="entry name" value="SUMT_1"/>
    <property type="match status" value="1"/>
</dbReference>
<evidence type="ECO:0000256" key="12">
    <source>
        <dbReference type="ARBA" id="ARBA00060548"/>
    </source>
</evidence>
<comment type="caution">
    <text evidence="15">The sequence shown here is derived from an EMBL/GenBank/DDBJ whole genome shotgun (WGS) entry which is preliminary data.</text>
</comment>
<keyword evidence="7" id="KW-0560">Oxidoreductase</keyword>
<keyword evidence="4 13" id="KW-0489">Methyltransferase</keyword>
<keyword evidence="6" id="KW-0949">S-adenosyl-L-methionine</keyword>
<dbReference type="EC" id="2.1.1.107" evidence="2"/>
<proteinExistence type="inferred from homology"/>
<evidence type="ECO:0000256" key="6">
    <source>
        <dbReference type="ARBA" id="ARBA00022691"/>
    </source>
</evidence>
<dbReference type="Gene3D" id="3.30.950.10">
    <property type="entry name" value="Methyltransferase, Cobalt-precorrin-4 Transmethylase, Domain 2"/>
    <property type="match status" value="1"/>
</dbReference>
<evidence type="ECO:0000256" key="13">
    <source>
        <dbReference type="RuleBase" id="RU003960"/>
    </source>
</evidence>
<dbReference type="InterPro" id="IPR014777">
    <property type="entry name" value="4pyrrole_Mease_sub1"/>
</dbReference>
<evidence type="ECO:0000256" key="4">
    <source>
        <dbReference type="ARBA" id="ARBA00022603"/>
    </source>
</evidence>
<dbReference type="InterPro" id="IPR006366">
    <property type="entry name" value="CobA/CysG_C"/>
</dbReference>
<dbReference type="GO" id="GO:0019354">
    <property type="term" value="P:siroheme biosynthetic process"/>
    <property type="evidence" value="ECO:0007669"/>
    <property type="project" value="UniProtKB-UniPathway"/>
</dbReference>
<dbReference type="InterPro" id="IPR000878">
    <property type="entry name" value="4pyrrol_Mease"/>
</dbReference>
<evidence type="ECO:0000256" key="1">
    <source>
        <dbReference type="ARBA" id="ARBA00005879"/>
    </source>
</evidence>
<dbReference type="CDD" id="cd11642">
    <property type="entry name" value="SUMT"/>
    <property type="match status" value="1"/>
</dbReference>
<dbReference type="InterPro" id="IPR035996">
    <property type="entry name" value="4pyrrol_Methylase_sf"/>
</dbReference>
<dbReference type="FunFam" id="3.30.950.10:FF:000001">
    <property type="entry name" value="Siroheme synthase"/>
    <property type="match status" value="1"/>
</dbReference>
<keyword evidence="3" id="KW-0169">Cobalamin biosynthesis</keyword>
<evidence type="ECO:0000256" key="5">
    <source>
        <dbReference type="ARBA" id="ARBA00022679"/>
    </source>
</evidence>
<reference evidence="15 16" key="1">
    <citation type="submission" date="2013-09" db="EMBL/GenBank/DDBJ databases">
        <title>Whole genome shotgun sequence of Vibrio ezurae NBRC 102218.</title>
        <authorList>
            <person name="Yoshida I."/>
            <person name="Hosoyama A."/>
            <person name="Numata M."/>
            <person name="Hashimoto M."/>
            <person name="Hosoyama Y."/>
            <person name="Tsuchikane K."/>
            <person name="Noguchi M."/>
            <person name="Hirakata S."/>
            <person name="Ichikawa N."/>
            <person name="Ohji S."/>
            <person name="Yamazoe A."/>
            <person name="Fujita N."/>
        </authorList>
    </citation>
    <scope>NUCLEOTIDE SEQUENCE [LARGE SCALE GENOMIC DNA]</scope>
    <source>
        <strain evidence="15 16">NBRC 102218</strain>
    </source>
</reference>
<dbReference type="GO" id="GO:0009236">
    <property type="term" value="P:cobalamin biosynthetic process"/>
    <property type="evidence" value="ECO:0007669"/>
    <property type="project" value="UniProtKB-KW"/>
</dbReference>